<comment type="caution">
    <text evidence="2">The sequence shown here is derived from an EMBL/GenBank/DDBJ whole genome shotgun (WGS) entry which is preliminary data.</text>
</comment>
<protein>
    <submittedName>
        <fullName evidence="2">Helix-turn-helix protein</fullName>
    </submittedName>
</protein>
<dbReference type="CDD" id="cd00093">
    <property type="entry name" value="HTH_XRE"/>
    <property type="match status" value="1"/>
</dbReference>
<sequence length="70" mass="7724">MSTAAEIVARVRRERELSMSVLAELAGVSRSTVSRIESGKFQPTFALLQRVVEAAGFGIDAEPEERRTCR</sequence>
<dbReference type="Proteomes" id="UP000280501">
    <property type="component" value="Unassembled WGS sequence"/>
</dbReference>
<dbReference type="SUPFAM" id="SSF47413">
    <property type="entry name" value="lambda repressor-like DNA-binding domains"/>
    <property type="match status" value="1"/>
</dbReference>
<dbReference type="EMBL" id="RKQZ01000001">
    <property type="protein sequence ID" value="RPF22207.1"/>
    <property type="molecule type" value="Genomic_DNA"/>
</dbReference>
<evidence type="ECO:0000259" key="1">
    <source>
        <dbReference type="PROSITE" id="PS50943"/>
    </source>
</evidence>
<dbReference type="Pfam" id="PF01381">
    <property type="entry name" value="HTH_3"/>
    <property type="match status" value="1"/>
</dbReference>
<keyword evidence="3" id="KW-1185">Reference proteome</keyword>
<evidence type="ECO:0000313" key="3">
    <source>
        <dbReference type="Proteomes" id="UP000280501"/>
    </source>
</evidence>
<dbReference type="PROSITE" id="PS50943">
    <property type="entry name" value="HTH_CROC1"/>
    <property type="match status" value="1"/>
</dbReference>
<dbReference type="Gene3D" id="1.10.260.40">
    <property type="entry name" value="lambda repressor-like DNA-binding domains"/>
    <property type="match status" value="1"/>
</dbReference>
<feature type="domain" description="HTH cro/C1-type" evidence="1">
    <location>
        <begin position="8"/>
        <end position="54"/>
    </location>
</feature>
<dbReference type="InterPro" id="IPR010982">
    <property type="entry name" value="Lambda_DNA-bd_dom_sf"/>
</dbReference>
<reference evidence="2 3" key="1">
    <citation type="submission" date="2018-11" db="EMBL/GenBank/DDBJ databases">
        <title>Sequencing the genomes of 1000 actinobacteria strains.</title>
        <authorList>
            <person name="Klenk H.-P."/>
        </authorList>
    </citation>
    <scope>NUCLEOTIDE SEQUENCE [LARGE SCALE GENOMIC DNA]</scope>
    <source>
        <strain evidence="2 3">DSM 15700</strain>
    </source>
</reference>
<evidence type="ECO:0000313" key="2">
    <source>
        <dbReference type="EMBL" id="RPF22207.1"/>
    </source>
</evidence>
<accession>A0A3N4YQ38</accession>
<dbReference type="AlphaFoldDB" id="A0A3N4YQ38"/>
<gene>
    <name evidence="2" type="ORF">EDD34_2855</name>
</gene>
<dbReference type="InterPro" id="IPR001387">
    <property type="entry name" value="Cro/C1-type_HTH"/>
</dbReference>
<dbReference type="RefSeq" id="WP_211341588.1">
    <property type="nucleotide sequence ID" value="NZ_RKQZ01000001.1"/>
</dbReference>
<organism evidence="2 3">
    <name type="scientific">Myceligenerans xiligouense</name>
    <dbReference type="NCBI Taxonomy" id="253184"/>
    <lineage>
        <taxon>Bacteria</taxon>
        <taxon>Bacillati</taxon>
        <taxon>Actinomycetota</taxon>
        <taxon>Actinomycetes</taxon>
        <taxon>Micrococcales</taxon>
        <taxon>Promicromonosporaceae</taxon>
        <taxon>Myceligenerans</taxon>
    </lineage>
</organism>
<dbReference type="GO" id="GO:0003677">
    <property type="term" value="F:DNA binding"/>
    <property type="evidence" value="ECO:0007669"/>
    <property type="project" value="InterPro"/>
</dbReference>
<dbReference type="SMART" id="SM00530">
    <property type="entry name" value="HTH_XRE"/>
    <property type="match status" value="1"/>
</dbReference>
<name>A0A3N4YQ38_9MICO</name>
<proteinExistence type="predicted"/>